<dbReference type="InterPro" id="IPR000801">
    <property type="entry name" value="Esterase-like"/>
</dbReference>
<dbReference type="InterPro" id="IPR029058">
    <property type="entry name" value="AB_hydrolase_fold"/>
</dbReference>
<dbReference type="PANTHER" id="PTHR48098">
    <property type="entry name" value="ENTEROCHELIN ESTERASE-RELATED"/>
    <property type="match status" value="1"/>
</dbReference>
<dbReference type="Proteomes" id="UP000309488">
    <property type="component" value="Unassembled WGS sequence"/>
</dbReference>
<evidence type="ECO:0000313" key="2">
    <source>
        <dbReference type="EMBL" id="TKC08257.1"/>
    </source>
</evidence>
<keyword evidence="3" id="KW-1185">Reference proteome</keyword>
<dbReference type="PANTHER" id="PTHR48098:SF6">
    <property type="entry name" value="FERRI-BACILLIBACTIN ESTERASE BESA"/>
    <property type="match status" value="1"/>
</dbReference>
<protein>
    <submittedName>
        <fullName evidence="2">Alpha/beta hydrolase</fullName>
    </submittedName>
</protein>
<name>A0A4U1CLT1_9SPHI</name>
<reference evidence="2 3" key="1">
    <citation type="submission" date="2019-04" db="EMBL/GenBank/DDBJ databases">
        <title>Pedobacter sp. RP-3-22 sp. nov., isolated from Arctic soil.</title>
        <authorList>
            <person name="Dahal R.H."/>
            <person name="Kim D.-U."/>
        </authorList>
    </citation>
    <scope>NUCLEOTIDE SEQUENCE [LARGE SCALE GENOMIC DNA]</scope>
    <source>
        <strain evidence="2 3">RP-3-22</strain>
    </source>
</reference>
<evidence type="ECO:0000259" key="1">
    <source>
        <dbReference type="Pfam" id="PF22058"/>
    </source>
</evidence>
<dbReference type="AlphaFoldDB" id="A0A4U1CLT1"/>
<gene>
    <name evidence="2" type="ORF">FA048_13960</name>
</gene>
<dbReference type="InterPro" id="IPR054409">
    <property type="entry name" value="X25_BaPul-like"/>
</dbReference>
<dbReference type="GO" id="GO:0016787">
    <property type="term" value="F:hydrolase activity"/>
    <property type="evidence" value="ECO:0007669"/>
    <property type="project" value="UniProtKB-KW"/>
</dbReference>
<dbReference type="Pfam" id="PF22058">
    <property type="entry name" value="X25_BaPul_like"/>
    <property type="match status" value="1"/>
</dbReference>
<comment type="caution">
    <text evidence="2">The sequence shown here is derived from an EMBL/GenBank/DDBJ whole genome shotgun (WGS) entry which is preliminary data.</text>
</comment>
<sequence>MIINYLQIMRKIYFILIFVSICFASEGQVKVKFELRDIPKSKDSLPTYFVAGNFNSWKPNDTPYQFRKTNEGSYILEKQFPTGTYEFKITRGNWAKAETGSKGNPRGNRSLKLNKDTLVQLTVLNWADEFKQLPPNHTASVNVSLLDSAFEISQLHAKRRIWIYLPPSYTKSKNSYPVIYMHDGQNLFDEFTGGYGEWKVDEILDQFIANGGKECIVIGIDHGGTERLKEYNPYDSQYGKGKGKEYVEFLVKTLKPYIDQHYRTKPTAKNTSIAGSSMGGLISMYAIATYPKVFGNAGVFSPAFWLGKSIEVDTKKELSNLGGNKIYFVAGDLESKTMVSDMKSVYQILNPAGANKNIKFVAKADGEHKEWFWTRELLDFYKFINN</sequence>
<dbReference type="OrthoDB" id="9803578at2"/>
<dbReference type="SUPFAM" id="SSF53474">
    <property type="entry name" value="alpha/beta-Hydrolases"/>
    <property type="match status" value="1"/>
</dbReference>
<feature type="domain" description="Amylopullulanase X25" evidence="1">
    <location>
        <begin position="52"/>
        <end position="116"/>
    </location>
</feature>
<organism evidence="2 3">
    <name type="scientific">Pedobacter polaris</name>
    <dbReference type="NCBI Taxonomy" id="2571273"/>
    <lineage>
        <taxon>Bacteria</taxon>
        <taxon>Pseudomonadati</taxon>
        <taxon>Bacteroidota</taxon>
        <taxon>Sphingobacteriia</taxon>
        <taxon>Sphingobacteriales</taxon>
        <taxon>Sphingobacteriaceae</taxon>
        <taxon>Pedobacter</taxon>
    </lineage>
</organism>
<accession>A0A4U1CLT1</accession>
<dbReference type="Pfam" id="PF00756">
    <property type="entry name" value="Esterase"/>
    <property type="match status" value="1"/>
</dbReference>
<dbReference type="Gene3D" id="3.40.50.1820">
    <property type="entry name" value="alpha/beta hydrolase"/>
    <property type="match status" value="1"/>
</dbReference>
<dbReference type="InterPro" id="IPR013783">
    <property type="entry name" value="Ig-like_fold"/>
</dbReference>
<keyword evidence="2" id="KW-0378">Hydrolase</keyword>
<evidence type="ECO:0000313" key="3">
    <source>
        <dbReference type="Proteomes" id="UP000309488"/>
    </source>
</evidence>
<proteinExistence type="predicted"/>
<dbReference type="InterPro" id="IPR050583">
    <property type="entry name" value="Mycobacterial_A85_antigen"/>
</dbReference>
<dbReference type="Gene3D" id="2.60.40.10">
    <property type="entry name" value="Immunoglobulins"/>
    <property type="match status" value="1"/>
</dbReference>
<dbReference type="EMBL" id="SWBR01000003">
    <property type="protein sequence ID" value="TKC08257.1"/>
    <property type="molecule type" value="Genomic_DNA"/>
</dbReference>